<protein>
    <submittedName>
        <fullName evidence="4">8152_t:CDS:1</fullName>
    </submittedName>
</protein>
<evidence type="ECO:0000259" key="3">
    <source>
        <dbReference type="Pfam" id="PF08609"/>
    </source>
</evidence>
<dbReference type="InterPro" id="IPR050693">
    <property type="entry name" value="Hsp70_NEF-Inhibitors"/>
</dbReference>
<dbReference type="OrthoDB" id="10250458at2759"/>
<name>A0A9N9P348_9GLOM</name>
<feature type="domain" description="Nucleotide exchange factor Fes1" evidence="3">
    <location>
        <begin position="1"/>
        <end position="81"/>
    </location>
</feature>
<evidence type="ECO:0000313" key="5">
    <source>
        <dbReference type="Proteomes" id="UP000789759"/>
    </source>
</evidence>
<evidence type="ECO:0000313" key="4">
    <source>
        <dbReference type="EMBL" id="CAG8783792.1"/>
    </source>
</evidence>
<comment type="similarity">
    <text evidence="1">Belongs to the FES1 family.</text>
</comment>
<dbReference type="PANTHER" id="PTHR19316:SF18">
    <property type="entry name" value="HSP70-BINDING PROTEIN 1"/>
    <property type="match status" value="1"/>
</dbReference>
<evidence type="ECO:0000256" key="2">
    <source>
        <dbReference type="ARBA" id="ARBA00022737"/>
    </source>
</evidence>
<proteinExistence type="inferred from homology"/>
<sequence length="326" mass="36927">MEKLLKWSIENSDPSNVQQQSTIQEKNILDPGLIDHILGKSDAVQMREAVEAVLNPETSLDNKEIALDNLEMLVEQIDNAVDVENLNLWPQILSFLSLPEVSLRTQALWVCGTAVQNNPKAQKAFSEKGGLTLILNILKDENENMEVKSKALYTLSGAIKHYPPGLAQFEKDGGYDVLLKLLETSNDIQLLRKIIFLFNTLLVQDPNTVSMRIKEKGLAKKMIIILDKYGEQDEDLTDKVLRTFLAELRHSSQSLTEDEMNELRNLLPVLKTKYEKETNPITETHMKYIQPLIACFHVLECLYLFKVFLICYTGLNVATQFSSSTG</sequence>
<feature type="non-terminal residue" evidence="4">
    <location>
        <position position="326"/>
    </location>
</feature>
<keyword evidence="5" id="KW-1185">Reference proteome</keyword>
<dbReference type="InterPro" id="IPR011989">
    <property type="entry name" value="ARM-like"/>
</dbReference>
<dbReference type="GO" id="GO:0000774">
    <property type="term" value="F:adenyl-nucleotide exchange factor activity"/>
    <property type="evidence" value="ECO:0007669"/>
    <property type="project" value="TreeGrafter"/>
</dbReference>
<dbReference type="Proteomes" id="UP000789759">
    <property type="component" value="Unassembled WGS sequence"/>
</dbReference>
<dbReference type="InterPro" id="IPR016024">
    <property type="entry name" value="ARM-type_fold"/>
</dbReference>
<dbReference type="EMBL" id="CAJVQA010024821">
    <property type="protein sequence ID" value="CAG8783792.1"/>
    <property type="molecule type" value="Genomic_DNA"/>
</dbReference>
<dbReference type="Pfam" id="PF08609">
    <property type="entry name" value="Fes1"/>
    <property type="match status" value="1"/>
</dbReference>
<dbReference type="SUPFAM" id="SSF48371">
    <property type="entry name" value="ARM repeat"/>
    <property type="match status" value="1"/>
</dbReference>
<dbReference type="GO" id="GO:0005783">
    <property type="term" value="C:endoplasmic reticulum"/>
    <property type="evidence" value="ECO:0007669"/>
    <property type="project" value="TreeGrafter"/>
</dbReference>
<keyword evidence="2" id="KW-0677">Repeat</keyword>
<dbReference type="AlphaFoldDB" id="A0A9N9P348"/>
<dbReference type="Gene3D" id="1.25.10.10">
    <property type="entry name" value="Leucine-rich Repeat Variant"/>
    <property type="match status" value="1"/>
</dbReference>
<dbReference type="PANTHER" id="PTHR19316">
    <property type="entry name" value="PROTEIN FOLDING REGULATOR"/>
    <property type="match status" value="1"/>
</dbReference>
<reference evidence="4" key="1">
    <citation type="submission" date="2021-06" db="EMBL/GenBank/DDBJ databases">
        <authorList>
            <person name="Kallberg Y."/>
            <person name="Tangrot J."/>
            <person name="Rosling A."/>
        </authorList>
    </citation>
    <scope>NUCLEOTIDE SEQUENCE</scope>
    <source>
        <strain evidence="4">FL966</strain>
    </source>
</reference>
<evidence type="ECO:0000256" key="1">
    <source>
        <dbReference type="ARBA" id="ARBA00011045"/>
    </source>
</evidence>
<comment type="caution">
    <text evidence="4">The sequence shown here is derived from an EMBL/GenBank/DDBJ whole genome shotgun (WGS) entry which is preliminary data.</text>
</comment>
<dbReference type="InterPro" id="IPR013918">
    <property type="entry name" value="Nucleotide_exch_fac_Fes1"/>
</dbReference>
<gene>
    <name evidence="4" type="ORF">CPELLU_LOCUS16546</name>
</gene>
<accession>A0A9N9P348</accession>
<organism evidence="4 5">
    <name type="scientific">Cetraspora pellucida</name>
    <dbReference type="NCBI Taxonomy" id="1433469"/>
    <lineage>
        <taxon>Eukaryota</taxon>
        <taxon>Fungi</taxon>
        <taxon>Fungi incertae sedis</taxon>
        <taxon>Mucoromycota</taxon>
        <taxon>Glomeromycotina</taxon>
        <taxon>Glomeromycetes</taxon>
        <taxon>Diversisporales</taxon>
        <taxon>Gigasporaceae</taxon>
        <taxon>Cetraspora</taxon>
    </lineage>
</organism>